<keyword evidence="2" id="KW-1185">Reference proteome</keyword>
<accession>A0A1Y2CNJ7</accession>
<protein>
    <submittedName>
        <fullName evidence="1">Uncharacterized protein</fullName>
    </submittedName>
</protein>
<evidence type="ECO:0000313" key="2">
    <source>
        <dbReference type="Proteomes" id="UP000193642"/>
    </source>
</evidence>
<proteinExistence type="predicted"/>
<gene>
    <name evidence="1" type="ORF">BCR33DRAFT_714346</name>
</gene>
<dbReference type="Proteomes" id="UP000193642">
    <property type="component" value="Unassembled WGS sequence"/>
</dbReference>
<organism evidence="1 2">
    <name type="scientific">Rhizoclosmatium globosum</name>
    <dbReference type="NCBI Taxonomy" id="329046"/>
    <lineage>
        <taxon>Eukaryota</taxon>
        <taxon>Fungi</taxon>
        <taxon>Fungi incertae sedis</taxon>
        <taxon>Chytridiomycota</taxon>
        <taxon>Chytridiomycota incertae sedis</taxon>
        <taxon>Chytridiomycetes</taxon>
        <taxon>Chytridiales</taxon>
        <taxon>Chytriomycetaceae</taxon>
        <taxon>Rhizoclosmatium</taxon>
    </lineage>
</organism>
<dbReference type="AlphaFoldDB" id="A0A1Y2CNJ7"/>
<comment type="caution">
    <text evidence="1">The sequence shown here is derived from an EMBL/GenBank/DDBJ whole genome shotgun (WGS) entry which is preliminary data.</text>
</comment>
<reference evidence="1 2" key="1">
    <citation type="submission" date="2016-07" db="EMBL/GenBank/DDBJ databases">
        <title>Pervasive Adenine N6-methylation of Active Genes in Fungi.</title>
        <authorList>
            <consortium name="DOE Joint Genome Institute"/>
            <person name="Mondo S.J."/>
            <person name="Dannebaum R.O."/>
            <person name="Kuo R.C."/>
            <person name="Labutti K."/>
            <person name="Haridas S."/>
            <person name="Kuo A."/>
            <person name="Salamov A."/>
            <person name="Ahrendt S.R."/>
            <person name="Lipzen A."/>
            <person name="Sullivan W."/>
            <person name="Andreopoulos W.B."/>
            <person name="Clum A."/>
            <person name="Lindquist E."/>
            <person name="Daum C."/>
            <person name="Ramamoorthy G.K."/>
            <person name="Gryganskyi A."/>
            <person name="Culley D."/>
            <person name="Magnuson J.K."/>
            <person name="James T.Y."/>
            <person name="O'Malley M.A."/>
            <person name="Stajich J.E."/>
            <person name="Spatafora J.W."/>
            <person name="Visel A."/>
            <person name="Grigoriev I.V."/>
        </authorList>
    </citation>
    <scope>NUCLEOTIDE SEQUENCE [LARGE SCALE GENOMIC DNA]</scope>
    <source>
        <strain evidence="1 2">JEL800</strain>
    </source>
</reference>
<evidence type="ECO:0000313" key="1">
    <source>
        <dbReference type="EMBL" id="ORY48598.1"/>
    </source>
</evidence>
<name>A0A1Y2CNJ7_9FUNG</name>
<sequence length="61" mass="7324">MAQRLMILGSSRNRNNRKRRKYDEFGVDWKKTSNGIYNFVNVKARDEYSQLWRSSPVLIET</sequence>
<dbReference type="EMBL" id="MCGO01000011">
    <property type="protein sequence ID" value="ORY48598.1"/>
    <property type="molecule type" value="Genomic_DNA"/>
</dbReference>